<evidence type="ECO:0000313" key="2">
    <source>
        <dbReference type="Proteomes" id="UP000635996"/>
    </source>
</evidence>
<accession>A0ABX0YLQ4</accession>
<gene>
    <name evidence="1" type="ORF">HCJ95_03890</name>
</gene>
<proteinExistence type="predicted"/>
<evidence type="ECO:0008006" key="3">
    <source>
        <dbReference type="Google" id="ProtNLM"/>
    </source>
</evidence>
<dbReference type="Proteomes" id="UP000635996">
    <property type="component" value="Unassembled WGS sequence"/>
</dbReference>
<organism evidence="1 2">
    <name type="scientific">Streptomyces thermoviolaceus subsp. thermoviolaceus</name>
    <dbReference type="NCBI Taxonomy" id="66860"/>
    <lineage>
        <taxon>Bacteria</taxon>
        <taxon>Bacillati</taxon>
        <taxon>Actinomycetota</taxon>
        <taxon>Actinomycetes</taxon>
        <taxon>Kitasatosporales</taxon>
        <taxon>Streptomycetaceae</taxon>
        <taxon>Streptomyces</taxon>
    </lineage>
</organism>
<evidence type="ECO:0000313" key="1">
    <source>
        <dbReference type="EMBL" id="NJP13452.1"/>
    </source>
</evidence>
<reference evidence="1 2" key="1">
    <citation type="submission" date="2020-03" db="EMBL/GenBank/DDBJ databases">
        <title>WGS of actinomycetes isolated from Thailand.</title>
        <authorList>
            <person name="Thawai C."/>
        </authorList>
    </citation>
    <scope>NUCLEOTIDE SEQUENCE [LARGE SCALE GENOMIC DNA]</scope>
    <source>
        <strain evidence="1 2">NBRC 13905</strain>
    </source>
</reference>
<keyword evidence="2" id="KW-1185">Reference proteome</keyword>
<comment type="caution">
    <text evidence="1">The sequence shown here is derived from an EMBL/GenBank/DDBJ whole genome shotgun (WGS) entry which is preliminary data.</text>
</comment>
<protein>
    <recommendedName>
        <fullName evidence="3">DinB family protein</fullName>
    </recommendedName>
</protein>
<dbReference type="EMBL" id="JAATEL010000003">
    <property type="protein sequence ID" value="NJP13452.1"/>
    <property type="molecule type" value="Genomic_DNA"/>
</dbReference>
<sequence length="171" mass="18595">MLHRGHESTGDGDGGEPAVPMAWFCAEYIADELLRTGDLMPPSSVEYRAGRDALALTVFLSGTGEELSGLQMVSRLPTWLSLTAYDQGWQDWVRERLDSLTADAEASGVRSPDLALARAAWRWLEETELLAADLDAVPGHAGTADEDDGPKVWTPAWQLGLPLGHLAIHLF</sequence>
<name>A0ABX0YLQ4_STRTL</name>
<dbReference type="RefSeq" id="WP_125500323.1">
    <property type="nucleotide sequence ID" value="NZ_BMVZ01000001.1"/>
</dbReference>